<dbReference type="EMBL" id="JABGBN010000004">
    <property type="protein sequence ID" value="NOL51808.1"/>
    <property type="molecule type" value="Genomic_DNA"/>
</dbReference>
<dbReference type="AlphaFoldDB" id="A0A849P8E7"/>
<keyword evidence="1" id="KW-0812">Transmembrane</keyword>
<keyword evidence="1" id="KW-0472">Membrane</keyword>
<keyword evidence="1" id="KW-1133">Transmembrane helix</keyword>
<dbReference type="InterPro" id="IPR046895">
    <property type="entry name" value="ABC-3C_MC8"/>
</dbReference>
<sequence>MLRPNKHNHPDKTVLYASFLILKSLKKSRVIHYNDLLLLVKDKIVNGKYLFLPALNFLFLLGLINYQPKTDTIEYIEKKNETV</sequence>
<reference evidence="2 3" key="1">
    <citation type="submission" date="2020-05" db="EMBL/GenBank/DDBJ databases">
        <authorList>
            <person name="Niu N."/>
        </authorList>
    </citation>
    <scope>NUCLEOTIDE SEQUENCE [LARGE SCALE GENOMIC DNA]</scope>
    <source>
        <strain evidence="2 3">3340-03</strain>
    </source>
</reference>
<evidence type="ECO:0000313" key="3">
    <source>
        <dbReference type="Proteomes" id="UP000537862"/>
    </source>
</evidence>
<feature type="transmembrane region" description="Helical" evidence="1">
    <location>
        <begin position="49"/>
        <end position="66"/>
    </location>
</feature>
<dbReference type="Proteomes" id="UP000537862">
    <property type="component" value="Unassembled WGS sequence"/>
</dbReference>
<evidence type="ECO:0000256" key="1">
    <source>
        <dbReference type="SAM" id="Phobius"/>
    </source>
</evidence>
<name>A0A849P8E7_9BURK</name>
<evidence type="ECO:0000313" key="2">
    <source>
        <dbReference type="EMBL" id="NOL51808.1"/>
    </source>
</evidence>
<accession>A0A849P8E7</accession>
<protein>
    <submittedName>
        <fullName evidence="2">Uncharacterized protein</fullName>
    </submittedName>
</protein>
<proteinExistence type="predicted"/>
<dbReference type="Pfam" id="PF20295">
    <property type="entry name" value="MC8"/>
    <property type="match status" value="1"/>
</dbReference>
<keyword evidence="3" id="KW-1185">Reference proteome</keyword>
<organism evidence="2 3">
    <name type="scientific">Pelistega suis</name>
    <dbReference type="NCBI Taxonomy" id="1631957"/>
    <lineage>
        <taxon>Bacteria</taxon>
        <taxon>Pseudomonadati</taxon>
        <taxon>Pseudomonadota</taxon>
        <taxon>Betaproteobacteria</taxon>
        <taxon>Burkholderiales</taxon>
        <taxon>Alcaligenaceae</taxon>
        <taxon>Pelistega</taxon>
    </lineage>
</organism>
<comment type="caution">
    <text evidence="2">The sequence shown here is derived from an EMBL/GenBank/DDBJ whole genome shotgun (WGS) entry which is preliminary data.</text>
</comment>
<gene>
    <name evidence="2" type="ORF">HKX39_06455</name>
</gene>
<dbReference type="RefSeq" id="WP_343043423.1">
    <property type="nucleotide sequence ID" value="NZ_JABGBN010000004.1"/>
</dbReference>